<dbReference type="Proteomes" id="UP000749559">
    <property type="component" value="Unassembled WGS sequence"/>
</dbReference>
<dbReference type="OrthoDB" id="6232500at2759"/>
<protein>
    <submittedName>
        <fullName evidence="6">Uncharacterized protein</fullName>
    </submittedName>
</protein>
<evidence type="ECO:0000256" key="2">
    <source>
        <dbReference type="ARBA" id="ARBA00022741"/>
    </source>
</evidence>
<sequence length="277" mass="31698">NNLWCSAEKKVYADEESTDTEDEHDIIARMSISEDKEKIYDVRYKVLLVGESGVGKTSLIRKLVGTATNKNHMNMLSTIGIDFVKKLYEVDGAKVQLEIWDTAGQERFRSITKMHYRGTKAVVFVYDVADLDSFTRLNFWLESIDQELQCSVEDTPPMIIIGNKSDLEDKREVPTERGEKLADEKLANGFWETSAKQGTNVHACFEKLAYTLTDTFSPKLMDTYKKNDRKASVYQRTDIDNNELEESSGFTWGTRSIKLDKHTEPNEEVKKKCCSSQ</sequence>
<dbReference type="GO" id="GO:0005525">
    <property type="term" value="F:GTP binding"/>
    <property type="evidence" value="ECO:0007669"/>
    <property type="project" value="UniProtKB-KW"/>
</dbReference>
<dbReference type="SMART" id="SM00177">
    <property type="entry name" value="ARF"/>
    <property type="match status" value="1"/>
</dbReference>
<dbReference type="SMART" id="SM00174">
    <property type="entry name" value="RHO"/>
    <property type="match status" value="1"/>
</dbReference>
<dbReference type="Gene3D" id="3.40.50.300">
    <property type="entry name" value="P-loop containing nucleotide triphosphate hydrolases"/>
    <property type="match status" value="1"/>
</dbReference>
<evidence type="ECO:0000256" key="3">
    <source>
        <dbReference type="ARBA" id="ARBA00022927"/>
    </source>
</evidence>
<proteinExistence type="predicted"/>
<dbReference type="PROSITE" id="PS51419">
    <property type="entry name" value="RAB"/>
    <property type="match status" value="1"/>
</dbReference>
<dbReference type="PROSITE" id="PS51417">
    <property type="entry name" value="ARF"/>
    <property type="match status" value="1"/>
</dbReference>
<dbReference type="InterPro" id="IPR001806">
    <property type="entry name" value="Small_GTPase"/>
</dbReference>
<keyword evidence="5" id="KW-0449">Lipoprotein</keyword>
<keyword evidence="7" id="KW-1185">Reference proteome</keyword>
<dbReference type="PRINTS" id="PR00449">
    <property type="entry name" value="RASTRNSFRMNG"/>
</dbReference>
<evidence type="ECO:0000256" key="5">
    <source>
        <dbReference type="ARBA" id="ARBA00023288"/>
    </source>
</evidence>
<keyword evidence="1" id="KW-0813">Transport</keyword>
<comment type="caution">
    <text evidence="6">The sequence shown here is derived from an EMBL/GenBank/DDBJ whole genome shotgun (WGS) entry which is preliminary data.</text>
</comment>
<dbReference type="SMART" id="SM00173">
    <property type="entry name" value="RAS"/>
    <property type="match status" value="1"/>
</dbReference>
<dbReference type="PROSITE" id="PS00675">
    <property type="entry name" value="SIGMA54_INTERACT_1"/>
    <property type="match status" value="1"/>
</dbReference>
<reference evidence="6" key="1">
    <citation type="submission" date="2022-03" db="EMBL/GenBank/DDBJ databases">
        <authorList>
            <person name="Martin C."/>
        </authorList>
    </citation>
    <scope>NUCLEOTIDE SEQUENCE</scope>
</reference>
<dbReference type="Pfam" id="PF00071">
    <property type="entry name" value="Ras"/>
    <property type="match status" value="1"/>
</dbReference>
<dbReference type="SUPFAM" id="SSF52540">
    <property type="entry name" value="P-loop containing nucleoside triphosphate hydrolases"/>
    <property type="match status" value="1"/>
</dbReference>
<evidence type="ECO:0000313" key="7">
    <source>
        <dbReference type="Proteomes" id="UP000749559"/>
    </source>
</evidence>
<evidence type="ECO:0000256" key="1">
    <source>
        <dbReference type="ARBA" id="ARBA00022448"/>
    </source>
</evidence>
<keyword evidence="3" id="KW-0653">Protein transport</keyword>
<dbReference type="CDD" id="cd00154">
    <property type="entry name" value="Rab"/>
    <property type="match status" value="1"/>
</dbReference>
<dbReference type="FunFam" id="3.40.50.300:FF:001129">
    <property type="entry name" value="ras-related protein Rab-44 isoform X2"/>
    <property type="match status" value="1"/>
</dbReference>
<dbReference type="PANTHER" id="PTHR47977">
    <property type="entry name" value="RAS-RELATED PROTEIN RAB"/>
    <property type="match status" value="1"/>
</dbReference>
<dbReference type="AlphaFoldDB" id="A0A8J1UFF2"/>
<dbReference type="SMART" id="SM00176">
    <property type="entry name" value="RAN"/>
    <property type="match status" value="1"/>
</dbReference>
<gene>
    <name evidence="6" type="ORF">OFUS_LOCUS14300</name>
</gene>
<dbReference type="GO" id="GO:0015031">
    <property type="term" value="P:protein transport"/>
    <property type="evidence" value="ECO:0007669"/>
    <property type="project" value="UniProtKB-KW"/>
</dbReference>
<organism evidence="6 7">
    <name type="scientific">Owenia fusiformis</name>
    <name type="common">Polychaete worm</name>
    <dbReference type="NCBI Taxonomy" id="6347"/>
    <lineage>
        <taxon>Eukaryota</taxon>
        <taxon>Metazoa</taxon>
        <taxon>Spiralia</taxon>
        <taxon>Lophotrochozoa</taxon>
        <taxon>Annelida</taxon>
        <taxon>Polychaeta</taxon>
        <taxon>Sedentaria</taxon>
        <taxon>Canalipalpata</taxon>
        <taxon>Sabellida</taxon>
        <taxon>Oweniida</taxon>
        <taxon>Oweniidae</taxon>
        <taxon>Owenia</taxon>
    </lineage>
</organism>
<evidence type="ECO:0000313" key="6">
    <source>
        <dbReference type="EMBL" id="CAH1788843.1"/>
    </source>
</evidence>
<keyword evidence="4" id="KW-0342">GTP-binding</keyword>
<dbReference type="GO" id="GO:0003924">
    <property type="term" value="F:GTPase activity"/>
    <property type="evidence" value="ECO:0007669"/>
    <property type="project" value="InterPro"/>
</dbReference>
<feature type="non-terminal residue" evidence="6">
    <location>
        <position position="1"/>
    </location>
</feature>
<accession>A0A8J1UFF2</accession>
<dbReference type="InterPro" id="IPR027417">
    <property type="entry name" value="P-loop_NTPase"/>
</dbReference>
<dbReference type="PROSITE" id="PS51420">
    <property type="entry name" value="RHO"/>
    <property type="match status" value="1"/>
</dbReference>
<name>A0A8J1UFF2_OWEFU</name>
<dbReference type="InterPro" id="IPR025662">
    <property type="entry name" value="Sigma_54_int_dom_ATP-bd_1"/>
</dbReference>
<dbReference type="NCBIfam" id="TIGR00231">
    <property type="entry name" value="small_GTP"/>
    <property type="match status" value="1"/>
</dbReference>
<dbReference type="InterPro" id="IPR050227">
    <property type="entry name" value="Rab"/>
</dbReference>
<evidence type="ECO:0000256" key="4">
    <source>
        <dbReference type="ARBA" id="ARBA00023134"/>
    </source>
</evidence>
<dbReference type="EMBL" id="CAIIXF020000007">
    <property type="protein sequence ID" value="CAH1788843.1"/>
    <property type="molecule type" value="Genomic_DNA"/>
</dbReference>
<keyword evidence="2" id="KW-0547">Nucleotide-binding</keyword>
<dbReference type="PROSITE" id="PS51421">
    <property type="entry name" value="RAS"/>
    <property type="match status" value="1"/>
</dbReference>
<dbReference type="SMART" id="SM00175">
    <property type="entry name" value="RAB"/>
    <property type="match status" value="1"/>
</dbReference>
<dbReference type="InterPro" id="IPR005225">
    <property type="entry name" value="Small_GTP-bd"/>
</dbReference>